<comment type="caution">
    <text evidence="2">The sequence shown here is derived from an EMBL/GenBank/DDBJ whole genome shotgun (WGS) entry which is preliminary data.</text>
</comment>
<reference evidence="2 3" key="1">
    <citation type="submission" date="2024-08" db="EMBL/GenBank/DDBJ databases">
        <authorList>
            <person name="Cucini C."/>
            <person name="Frati F."/>
        </authorList>
    </citation>
    <scope>NUCLEOTIDE SEQUENCE [LARGE SCALE GENOMIC DNA]</scope>
</reference>
<protein>
    <recommendedName>
        <fullName evidence="4">Gustatory receptor</fullName>
    </recommendedName>
</protein>
<name>A0ABP1S899_9HEXA</name>
<sequence>MIENLNLVFSKVIACSIITVPIVFVYGLHWRNPCQGTITGFWLLPECSSTGHTNEEQMTLFQLLINSLLKVMVFIVNHWNWAFAVNVSAHLLVTTQILCTMSLRKYLNAFMNIISNTTNSKRRVSEASVTYRNIQVLALLTNILVNTAVTGLVFCTILMVALGLAGFVRLEWVTCNFLSLAFCFMMVLDGMFALIVLLGGMVGVYLESKWVFQALRRNLSVCTTEKYKRKFLSRFYKSCRFIRIKLGSINFVDTLTPLNCVNFAVNLAVQVLLITN</sequence>
<evidence type="ECO:0008006" key="4">
    <source>
        <dbReference type="Google" id="ProtNLM"/>
    </source>
</evidence>
<accession>A0ABP1S899</accession>
<keyword evidence="1" id="KW-0812">Transmembrane</keyword>
<evidence type="ECO:0000256" key="1">
    <source>
        <dbReference type="SAM" id="Phobius"/>
    </source>
</evidence>
<keyword evidence="1" id="KW-1133">Transmembrane helix</keyword>
<dbReference type="Proteomes" id="UP001642540">
    <property type="component" value="Unassembled WGS sequence"/>
</dbReference>
<evidence type="ECO:0000313" key="3">
    <source>
        <dbReference type="Proteomes" id="UP001642540"/>
    </source>
</evidence>
<feature type="transmembrane region" description="Helical" evidence="1">
    <location>
        <begin position="81"/>
        <end position="103"/>
    </location>
</feature>
<dbReference type="EMBL" id="CAXLJM020000164">
    <property type="protein sequence ID" value="CAL8146960.1"/>
    <property type="molecule type" value="Genomic_DNA"/>
</dbReference>
<feature type="transmembrane region" description="Helical" evidence="1">
    <location>
        <begin position="177"/>
        <end position="206"/>
    </location>
</feature>
<proteinExistence type="predicted"/>
<organism evidence="2 3">
    <name type="scientific">Orchesella dallaii</name>
    <dbReference type="NCBI Taxonomy" id="48710"/>
    <lineage>
        <taxon>Eukaryota</taxon>
        <taxon>Metazoa</taxon>
        <taxon>Ecdysozoa</taxon>
        <taxon>Arthropoda</taxon>
        <taxon>Hexapoda</taxon>
        <taxon>Collembola</taxon>
        <taxon>Entomobryomorpha</taxon>
        <taxon>Entomobryoidea</taxon>
        <taxon>Orchesellidae</taxon>
        <taxon>Orchesellinae</taxon>
        <taxon>Orchesella</taxon>
    </lineage>
</organism>
<keyword evidence="3" id="KW-1185">Reference proteome</keyword>
<evidence type="ECO:0000313" key="2">
    <source>
        <dbReference type="EMBL" id="CAL8146960.1"/>
    </source>
</evidence>
<feature type="transmembrane region" description="Helical" evidence="1">
    <location>
        <begin position="136"/>
        <end position="165"/>
    </location>
</feature>
<feature type="transmembrane region" description="Helical" evidence="1">
    <location>
        <begin position="6"/>
        <end position="28"/>
    </location>
</feature>
<gene>
    <name evidence="2" type="ORF">ODALV1_LOCUS30990</name>
</gene>
<keyword evidence="1" id="KW-0472">Membrane</keyword>